<reference evidence="2 3" key="1">
    <citation type="journal article" date="2024" name="Nat. Commun.">
        <title>Phylogenomics reveals the evolutionary origins of lichenization in chlorophyte algae.</title>
        <authorList>
            <person name="Puginier C."/>
            <person name="Libourel C."/>
            <person name="Otte J."/>
            <person name="Skaloud P."/>
            <person name="Haon M."/>
            <person name="Grisel S."/>
            <person name="Petersen M."/>
            <person name="Berrin J.G."/>
            <person name="Delaux P.M."/>
            <person name="Dal Grande F."/>
            <person name="Keller J."/>
        </authorList>
    </citation>
    <scope>NUCLEOTIDE SEQUENCE [LARGE SCALE GENOMIC DNA]</scope>
    <source>
        <strain evidence="2 3">SAG 2043</strain>
    </source>
</reference>
<name>A0AAW1Q1F6_9CHLO</name>
<evidence type="ECO:0000313" key="3">
    <source>
        <dbReference type="Proteomes" id="UP001489004"/>
    </source>
</evidence>
<feature type="region of interest" description="Disordered" evidence="1">
    <location>
        <begin position="92"/>
        <end position="124"/>
    </location>
</feature>
<proteinExistence type="predicted"/>
<evidence type="ECO:0000313" key="2">
    <source>
        <dbReference type="EMBL" id="KAK9814597.1"/>
    </source>
</evidence>
<evidence type="ECO:0000256" key="1">
    <source>
        <dbReference type="SAM" id="MobiDB-lite"/>
    </source>
</evidence>
<dbReference type="EMBL" id="JALJOR010000007">
    <property type="protein sequence ID" value="KAK9814597.1"/>
    <property type="molecule type" value="Genomic_DNA"/>
</dbReference>
<feature type="compositionally biased region" description="Basic and acidic residues" evidence="1">
    <location>
        <begin position="108"/>
        <end position="124"/>
    </location>
</feature>
<organism evidence="2 3">
    <name type="scientific">[Myrmecia] bisecta</name>
    <dbReference type="NCBI Taxonomy" id="41462"/>
    <lineage>
        <taxon>Eukaryota</taxon>
        <taxon>Viridiplantae</taxon>
        <taxon>Chlorophyta</taxon>
        <taxon>core chlorophytes</taxon>
        <taxon>Trebouxiophyceae</taxon>
        <taxon>Trebouxiales</taxon>
        <taxon>Trebouxiaceae</taxon>
        <taxon>Myrmecia</taxon>
    </lineage>
</organism>
<protein>
    <submittedName>
        <fullName evidence="2">Uncharacterized protein</fullName>
    </submittedName>
</protein>
<dbReference type="AlphaFoldDB" id="A0AAW1Q1F6"/>
<dbReference type="Proteomes" id="UP001489004">
    <property type="component" value="Unassembled WGS sequence"/>
</dbReference>
<accession>A0AAW1Q1F6</accession>
<feature type="region of interest" description="Disordered" evidence="1">
    <location>
        <begin position="21"/>
        <end position="40"/>
    </location>
</feature>
<keyword evidence="3" id="KW-1185">Reference proteome</keyword>
<gene>
    <name evidence="2" type="ORF">WJX72_008419</name>
</gene>
<comment type="caution">
    <text evidence="2">The sequence shown here is derived from an EMBL/GenBank/DDBJ whole genome shotgun (WGS) entry which is preliminary data.</text>
</comment>
<feature type="compositionally biased region" description="Low complexity" evidence="1">
    <location>
        <begin position="26"/>
        <end position="38"/>
    </location>
</feature>
<sequence>MAERWLQVIHESNKEYANTWRGPQVDQTPEAATAAQAKQQDKEATLLAELAAAARSGGEGLKPYIRHLYQTKASFVQESLKEFIAGYKEGMSKTANGSLGTKAAENTPDNREKGSAKVGMPERT</sequence>